<dbReference type="InterPro" id="IPR025370">
    <property type="entry name" value="SgrR_HTH_N"/>
</dbReference>
<dbReference type="PANTHER" id="PTHR30290">
    <property type="entry name" value="PERIPLASMIC BINDING COMPONENT OF ABC TRANSPORTER"/>
    <property type="match status" value="1"/>
</dbReference>
<reference evidence="4 5" key="1">
    <citation type="submission" date="2015-08" db="EMBL/GenBank/DDBJ databases">
        <title>Antibacterial properties of a collection of Vibrionaceae strains.</title>
        <authorList>
            <person name="Giubergia S."/>
        </authorList>
    </citation>
    <scope>NUCLEOTIDE SEQUENCE [LARGE SCALE GENOMIC DNA]</scope>
    <source>
        <strain evidence="4 5">S0821</strain>
    </source>
</reference>
<dbReference type="InParanoid" id="A0A0Q2V228"/>
<dbReference type="Pfam" id="PF12793">
    <property type="entry name" value="SgrR_N"/>
    <property type="match status" value="1"/>
</dbReference>
<keyword evidence="5" id="KW-1185">Reference proteome</keyword>
<dbReference type="Pfam" id="PF00496">
    <property type="entry name" value="SBP_bac_5"/>
    <property type="match status" value="1"/>
</dbReference>
<accession>A0A0Q2V228</accession>
<evidence type="ECO:0000313" key="5">
    <source>
        <dbReference type="Proteomes" id="UP000051221"/>
    </source>
</evidence>
<dbReference type="InterPro" id="IPR039424">
    <property type="entry name" value="SBP_5"/>
</dbReference>
<dbReference type="Gene3D" id="3.40.190.10">
    <property type="entry name" value="Periplasmic binding protein-like II"/>
    <property type="match status" value="1"/>
</dbReference>
<dbReference type="Gene3D" id="3.10.105.10">
    <property type="entry name" value="Dipeptide-binding Protein, Domain 3"/>
    <property type="match status" value="1"/>
</dbReference>
<dbReference type="GO" id="GO:0003677">
    <property type="term" value="F:DNA binding"/>
    <property type="evidence" value="ECO:0007669"/>
    <property type="project" value="UniProtKB-KW"/>
</dbReference>
<comment type="caution">
    <text evidence="4">The sequence shown here is derived from an EMBL/GenBank/DDBJ whole genome shotgun (WGS) entry which is preliminary data.</text>
</comment>
<dbReference type="AlphaFoldDB" id="A0A0Q2V228"/>
<dbReference type="GO" id="GO:0015833">
    <property type="term" value="P:peptide transport"/>
    <property type="evidence" value="ECO:0007669"/>
    <property type="project" value="TreeGrafter"/>
</dbReference>
<evidence type="ECO:0000259" key="2">
    <source>
        <dbReference type="Pfam" id="PF00496"/>
    </source>
</evidence>
<dbReference type="GO" id="GO:1904680">
    <property type="term" value="F:peptide transmembrane transporter activity"/>
    <property type="evidence" value="ECO:0007669"/>
    <property type="project" value="TreeGrafter"/>
</dbReference>
<gene>
    <name evidence="4" type="ORF">AMR76_07220</name>
</gene>
<dbReference type="PANTHER" id="PTHR30290:SF72">
    <property type="entry name" value="HTH-TYPE TRANSCRIPTIONAL REGULATOR SGRR"/>
    <property type="match status" value="1"/>
</dbReference>
<dbReference type="InterPro" id="IPR000914">
    <property type="entry name" value="SBP_5_dom"/>
</dbReference>
<evidence type="ECO:0000313" key="4">
    <source>
        <dbReference type="EMBL" id="KQH86864.1"/>
    </source>
</evidence>
<name>A0A0Q2V228_VIBFU</name>
<protein>
    <submittedName>
        <fullName evidence="4">ABC transporter</fullName>
    </submittedName>
</protein>
<evidence type="ECO:0000259" key="3">
    <source>
        <dbReference type="Pfam" id="PF12793"/>
    </source>
</evidence>
<feature type="domain" description="Solute-binding protein family 5" evidence="2">
    <location>
        <begin position="165"/>
        <end position="485"/>
    </location>
</feature>
<dbReference type="RefSeq" id="WP_055465756.1">
    <property type="nucleotide sequence ID" value="NZ_LKHS01000005.1"/>
</dbReference>
<dbReference type="Proteomes" id="UP000051221">
    <property type="component" value="Unassembled WGS sequence"/>
</dbReference>
<dbReference type="EMBL" id="LKHS01000005">
    <property type="protein sequence ID" value="KQH86864.1"/>
    <property type="molecule type" value="Genomic_DNA"/>
</dbReference>
<proteinExistence type="predicted"/>
<feature type="domain" description="Transcriptional regulator SgrR N-terminal HTH" evidence="3">
    <location>
        <begin position="18"/>
        <end position="111"/>
    </location>
</feature>
<organism evidence="4 5">
    <name type="scientific">Vibrio furnissii</name>
    <dbReference type="NCBI Taxonomy" id="29494"/>
    <lineage>
        <taxon>Bacteria</taxon>
        <taxon>Pseudomonadati</taxon>
        <taxon>Pseudomonadota</taxon>
        <taxon>Gammaproteobacteria</taxon>
        <taxon>Vibrionales</taxon>
        <taxon>Vibrionaceae</taxon>
        <taxon>Vibrio</taxon>
    </lineage>
</organism>
<keyword evidence="1" id="KW-0238">DNA-binding</keyword>
<sequence length="571" mass="64205">MHYWKALAFLRDQLVVAAPVPLSLDRLTQELGCTKRNAQLVVKKLVGNGIIRWQSSVGRGNFPIVTLLKDPQPMLENKARRWIEEGKVAMAISLIAPAQRDAFIAAYIARHQSHAHRDDILQIPFYRGTHALDPIDITRRTEQHLARYLYANLLRFDAQARGYRGDLAQTFQTTERGMAITLRKGLCFHNGEPLTAHSVQQHFTRLVTTSEHYRSLYQLIDAIEVQDRYRLEIISSVEATLLPKLLCAGAMGIALWLKGDADREGQVIGSGPFELVEQTEWRTLMNVSRYYHGYRPWVDGIEVWNVGDKAKEFAPNSHLFHPLLEPRAQAADYEQKAQWEAGCEYILLNANRSPWLGSLSRRKKLMAILDALGVPASFADEVAKAEGMLSSPSARLTANLHQAQQWADELGKPPQPLQLLTYALGQHIDYAHYLATALRELGIACEVSVLPFPEFCQTAALQHADIILSGEVFGDDADMSWLGWLLASTSLQACMTPAQQQWLHEALAAIYPLTEAKRLKAYQALEKKLIKKGLYLPRFHVQQTLSVAKSVTTSELLANGWVDFSEVVIMP</sequence>
<evidence type="ECO:0000256" key="1">
    <source>
        <dbReference type="ARBA" id="ARBA00023125"/>
    </source>
</evidence>
<dbReference type="SUPFAM" id="SSF53850">
    <property type="entry name" value="Periplasmic binding protein-like II"/>
    <property type="match status" value="1"/>
</dbReference>